<comment type="caution">
    <text evidence="2">The sequence shown here is derived from an EMBL/GenBank/DDBJ whole genome shotgun (WGS) entry which is preliminary data.</text>
</comment>
<evidence type="ECO:0000259" key="1">
    <source>
        <dbReference type="Pfam" id="PF00156"/>
    </source>
</evidence>
<dbReference type="OrthoDB" id="9810066at2"/>
<keyword evidence="2" id="KW-0808">Transferase</keyword>
<dbReference type="Proteomes" id="UP000295182">
    <property type="component" value="Unassembled WGS sequence"/>
</dbReference>
<dbReference type="GO" id="GO:0016757">
    <property type="term" value="F:glycosyltransferase activity"/>
    <property type="evidence" value="ECO:0007669"/>
    <property type="project" value="UniProtKB-KW"/>
</dbReference>
<dbReference type="InterPro" id="IPR000836">
    <property type="entry name" value="PRTase_dom"/>
</dbReference>
<dbReference type="SUPFAM" id="SSF53271">
    <property type="entry name" value="PRTase-like"/>
    <property type="match status" value="1"/>
</dbReference>
<accession>A0A4R2N6W0</accession>
<evidence type="ECO:0000313" key="3">
    <source>
        <dbReference type="Proteomes" id="UP000295182"/>
    </source>
</evidence>
<dbReference type="Gene3D" id="3.40.50.2020">
    <property type="match status" value="1"/>
</dbReference>
<feature type="domain" description="Phosphoribosyltransferase" evidence="1">
    <location>
        <begin position="15"/>
        <end position="177"/>
    </location>
</feature>
<dbReference type="CDD" id="cd06223">
    <property type="entry name" value="PRTases_typeI"/>
    <property type="match status" value="1"/>
</dbReference>
<name>A0A4R2N6W0_9BURK</name>
<reference evidence="2 3" key="1">
    <citation type="submission" date="2019-03" db="EMBL/GenBank/DDBJ databases">
        <title>Genomic Encyclopedia of Type Strains, Phase IV (KMG-IV): sequencing the most valuable type-strain genomes for metagenomic binning, comparative biology and taxonomic classification.</title>
        <authorList>
            <person name="Goeker M."/>
        </authorList>
    </citation>
    <scope>NUCLEOTIDE SEQUENCE [LARGE SCALE GENOMIC DNA]</scope>
    <source>
        <strain evidence="2 3">DSM 1837</strain>
    </source>
</reference>
<keyword evidence="3" id="KW-1185">Reference proteome</keyword>
<protein>
    <submittedName>
        <fullName evidence="2">Putative phosphoribosyltransferase</fullName>
    </submittedName>
</protein>
<keyword evidence="2" id="KW-0328">Glycosyltransferase</keyword>
<evidence type="ECO:0000313" key="2">
    <source>
        <dbReference type="EMBL" id="TCP16601.1"/>
    </source>
</evidence>
<dbReference type="AlphaFoldDB" id="A0A4R2N6W0"/>
<sequence length="206" mass="22263">MFRDREEAAQRLCQRLSAFQGRNPLVLAIPRGGVPMGKLLADQLGGEFDVVLARKLRAPLQPELAVGAVDESGWTYIDPSAASQGADADYLAAETRTQMRTIHTRRSQYTRLRAPISPAGRTTIVVDDGLATGATMVAALHAVRSHRPLWLVCAVPVAAHAALRKVQLLADEVVCLETPEPFRSVGQCYSYFGPVDDDEVAALLGT</sequence>
<organism evidence="2 3">
    <name type="scientific">Simplicispira metamorpha</name>
    <dbReference type="NCBI Taxonomy" id="80881"/>
    <lineage>
        <taxon>Bacteria</taxon>
        <taxon>Pseudomonadati</taxon>
        <taxon>Pseudomonadota</taxon>
        <taxon>Betaproteobacteria</taxon>
        <taxon>Burkholderiales</taxon>
        <taxon>Comamonadaceae</taxon>
        <taxon>Simplicispira</taxon>
    </lineage>
</organism>
<gene>
    <name evidence="2" type="ORF">EV674_11767</name>
</gene>
<dbReference type="Gene3D" id="3.30.1310.20">
    <property type="entry name" value="PRTase-like"/>
    <property type="match status" value="1"/>
</dbReference>
<dbReference type="EMBL" id="SLXH01000017">
    <property type="protein sequence ID" value="TCP16601.1"/>
    <property type="molecule type" value="Genomic_DNA"/>
</dbReference>
<dbReference type="Pfam" id="PF00156">
    <property type="entry name" value="Pribosyltran"/>
    <property type="match status" value="1"/>
</dbReference>
<dbReference type="InterPro" id="IPR029057">
    <property type="entry name" value="PRTase-like"/>
</dbReference>
<proteinExistence type="predicted"/>
<dbReference type="RefSeq" id="WP_119013203.1">
    <property type="nucleotide sequence ID" value="NZ_QXNC01000014.1"/>
</dbReference>